<dbReference type="NCBIfam" id="TIGR01068">
    <property type="entry name" value="thioredoxin"/>
    <property type="match status" value="1"/>
</dbReference>
<dbReference type="InterPro" id="IPR017937">
    <property type="entry name" value="Thioredoxin_CS"/>
</dbReference>
<keyword evidence="3" id="KW-0249">Electron transport</keyword>
<reference evidence="11 12" key="1">
    <citation type="journal article" date="2018" name="Int. J. Syst. Evol. Microbiol.">
        <title>Mesosutterella multiformis gen. nov., sp. nov., a member of the family Sutterellaceae and Sutterella megalosphaeroides sp. nov., isolated from human faeces.</title>
        <authorList>
            <person name="Sakamoto M."/>
            <person name="Ikeyama N."/>
            <person name="Kunihiro T."/>
            <person name="Iino T."/>
            <person name="Yuki M."/>
            <person name="Ohkuma M."/>
        </authorList>
    </citation>
    <scope>NUCLEOTIDE SEQUENCE [LARGE SCALE GENOMIC DNA]</scope>
    <source>
        <strain evidence="11 12">4NBBH2</strain>
    </source>
</reference>
<dbReference type="InterPro" id="IPR036249">
    <property type="entry name" value="Thioredoxin-like_sf"/>
</dbReference>
<comment type="caution">
    <text evidence="11">The sequence shown here is derived from an EMBL/GenBank/DDBJ whole genome shotgun (WGS) entry which is preliminary data.</text>
</comment>
<dbReference type="PRINTS" id="PR00421">
    <property type="entry name" value="THIOREDOXIN"/>
</dbReference>
<gene>
    <name evidence="11" type="primary">trxA</name>
    <name evidence="11" type="ORF">MESMUL_09030</name>
</gene>
<feature type="active site" description="Nucleophile" evidence="8">
    <location>
        <position position="37"/>
    </location>
</feature>
<dbReference type="InterPro" id="IPR013766">
    <property type="entry name" value="Thioredoxin_domain"/>
</dbReference>
<feature type="disulfide bond" description="Redox-active" evidence="9">
    <location>
        <begin position="37"/>
        <end position="40"/>
    </location>
</feature>
<evidence type="ECO:0000256" key="1">
    <source>
        <dbReference type="ARBA" id="ARBA00008987"/>
    </source>
</evidence>
<dbReference type="PANTHER" id="PTHR45663:SF11">
    <property type="entry name" value="GEO12009P1"/>
    <property type="match status" value="1"/>
</dbReference>
<evidence type="ECO:0000256" key="6">
    <source>
        <dbReference type="NCBIfam" id="TIGR01068"/>
    </source>
</evidence>
<evidence type="ECO:0000256" key="5">
    <source>
        <dbReference type="ARBA" id="ARBA00023284"/>
    </source>
</evidence>
<dbReference type="CDD" id="cd02947">
    <property type="entry name" value="TRX_family"/>
    <property type="match status" value="1"/>
</dbReference>
<evidence type="ECO:0000256" key="9">
    <source>
        <dbReference type="PIRSR" id="PIRSR000077-4"/>
    </source>
</evidence>
<feature type="site" description="Deprotonates C-terminal active site Cys" evidence="8">
    <location>
        <position position="31"/>
    </location>
</feature>
<proteinExistence type="inferred from homology"/>
<evidence type="ECO:0000313" key="12">
    <source>
        <dbReference type="Proteomes" id="UP000266091"/>
    </source>
</evidence>
<keyword evidence="2" id="KW-0813">Transport</keyword>
<evidence type="ECO:0000256" key="4">
    <source>
        <dbReference type="ARBA" id="ARBA00023157"/>
    </source>
</evidence>
<evidence type="ECO:0000256" key="8">
    <source>
        <dbReference type="PIRSR" id="PIRSR000077-1"/>
    </source>
</evidence>
<dbReference type="SUPFAM" id="SSF52833">
    <property type="entry name" value="Thioredoxin-like"/>
    <property type="match status" value="1"/>
</dbReference>
<evidence type="ECO:0000256" key="3">
    <source>
        <dbReference type="ARBA" id="ARBA00022982"/>
    </source>
</evidence>
<feature type="domain" description="Thioredoxin" evidence="10">
    <location>
        <begin position="1"/>
        <end position="112"/>
    </location>
</feature>
<dbReference type="GO" id="GO:0015035">
    <property type="term" value="F:protein-disulfide reductase activity"/>
    <property type="evidence" value="ECO:0007669"/>
    <property type="project" value="UniProtKB-UniRule"/>
</dbReference>
<evidence type="ECO:0000313" key="11">
    <source>
        <dbReference type="EMBL" id="GBO93549.1"/>
    </source>
</evidence>
<organism evidence="11 12">
    <name type="scientific">Mesosutterella multiformis</name>
    <dbReference type="NCBI Taxonomy" id="2259133"/>
    <lineage>
        <taxon>Bacteria</taxon>
        <taxon>Pseudomonadati</taxon>
        <taxon>Pseudomonadota</taxon>
        <taxon>Betaproteobacteria</taxon>
        <taxon>Burkholderiales</taxon>
        <taxon>Sutterellaceae</taxon>
        <taxon>Mesosutterella</taxon>
    </lineage>
</organism>
<name>A0A388SDJ6_9BURK</name>
<evidence type="ECO:0000256" key="2">
    <source>
        <dbReference type="ARBA" id="ARBA00022448"/>
    </source>
</evidence>
<dbReference type="FunFam" id="3.40.30.10:FF:000001">
    <property type="entry name" value="Thioredoxin"/>
    <property type="match status" value="1"/>
</dbReference>
<dbReference type="PROSITE" id="PS51352">
    <property type="entry name" value="THIOREDOXIN_2"/>
    <property type="match status" value="1"/>
</dbReference>
<feature type="active site" description="Nucleophile" evidence="8">
    <location>
        <position position="40"/>
    </location>
</feature>
<comment type="similarity">
    <text evidence="1 7">Belongs to the thioredoxin family.</text>
</comment>
<dbReference type="Gene3D" id="3.40.30.10">
    <property type="entry name" value="Glutaredoxin"/>
    <property type="match status" value="1"/>
</dbReference>
<dbReference type="InterPro" id="IPR005746">
    <property type="entry name" value="Thioredoxin"/>
</dbReference>
<accession>A0A388SDJ6</accession>
<keyword evidence="12" id="KW-1185">Reference proteome</keyword>
<dbReference type="GO" id="GO:0005737">
    <property type="term" value="C:cytoplasm"/>
    <property type="evidence" value="ECO:0007669"/>
    <property type="project" value="TreeGrafter"/>
</dbReference>
<evidence type="ECO:0000256" key="7">
    <source>
        <dbReference type="PIRNR" id="PIRNR000077"/>
    </source>
</evidence>
<keyword evidence="4 9" id="KW-1015">Disulfide bond</keyword>
<protein>
    <recommendedName>
        <fullName evidence="6 7">Thioredoxin</fullName>
    </recommendedName>
</protein>
<dbReference type="PROSITE" id="PS00194">
    <property type="entry name" value="THIOREDOXIN_1"/>
    <property type="match status" value="1"/>
</dbReference>
<feature type="site" description="Contributes to redox potential value" evidence="8">
    <location>
        <position position="38"/>
    </location>
</feature>
<dbReference type="PANTHER" id="PTHR45663">
    <property type="entry name" value="GEO12009P1"/>
    <property type="match status" value="1"/>
</dbReference>
<keyword evidence="5 9" id="KW-0676">Redox-active center</keyword>
<dbReference type="Proteomes" id="UP000266091">
    <property type="component" value="Unassembled WGS sequence"/>
</dbReference>
<dbReference type="PIRSF" id="PIRSF000077">
    <property type="entry name" value="Thioredoxin"/>
    <property type="match status" value="1"/>
</dbReference>
<evidence type="ECO:0000259" key="10">
    <source>
        <dbReference type="PROSITE" id="PS51352"/>
    </source>
</evidence>
<feature type="site" description="Contributes to redox potential value" evidence="8">
    <location>
        <position position="39"/>
    </location>
</feature>
<dbReference type="AlphaFoldDB" id="A0A388SDJ6"/>
<sequence length="112" mass="12014">MGATMAFTNVTDQNFDAEVVQASSTLPVLVDFWAPWCGPCRLLSPLIEAAAEEFSGKLKVCKYNCDESTSVAAGLGIRSIPTVVVYKDGKPAATQVGAMNKNELTDWIQSLL</sequence>
<dbReference type="Pfam" id="PF00085">
    <property type="entry name" value="Thioredoxin"/>
    <property type="match status" value="1"/>
</dbReference>
<dbReference type="EMBL" id="BGZJ01000001">
    <property type="protein sequence ID" value="GBO93549.1"/>
    <property type="molecule type" value="Genomic_DNA"/>
</dbReference>